<evidence type="ECO:0000256" key="1">
    <source>
        <dbReference type="SAM" id="SignalP"/>
    </source>
</evidence>
<gene>
    <name evidence="2" type="ORF">GCM10011273_16930</name>
</gene>
<feature type="chain" id="PRO_5036857443" description="DUF4198 domain-containing protein" evidence="1">
    <location>
        <begin position="30"/>
        <end position="247"/>
    </location>
</feature>
<evidence type="ECO:0000313" key="3">
    <source>
        <dbReference type="Proteomes" id="UP000662572"/>
    </source>
</evidence>
<accession>A0A918Q1Y2</accession>
<sequence>MKLKTVSTIFSVVALVAGLANSTTASAHAIWFAQRAKQLAMIYGVGADDLDAVKRLPLLQTVNGYDADWQKVPTTIKANGPIATVDSEDPVTTVAAVMDYGIWAKGKDGEWYKKGRDELPDAVVAEHNYKYGVFLGSLTAKVPLLEGQDLQIVPVGEIPAEYNKPATFKVMFKGKPIKGVQILRDYVNDPDQTPQITADDGTVTFDIRNQGLNVVVAIYVGQTDNAAKYDHIEHRATLSFVLPHKPE</sequence>
<feature type="signal peptide" evidence="1">
    <location>
        <begin position="1"/>
        <end position="29"/>
    </location>
</feature>
<dbReference type="InterPro" id="IPR019613">
    <property type="entry name" value="DUF4198"/>
</dbReference>
<dbReference type="EMBL" id="BMZB01000001">
    <property type="protein sequence ID" value="GGZ31028.1"/>
    <property type="molecule type" value="Genomic_DNA"/>
</dbReference>
<comment type="caution">
    <text evidence="2">The sequence shown here is derived from an EMBL/GenBank/DDBJ whole genome shotgun (WGS) entry which is preliminary data.</text>
</comment>
<protein>
    <recommendedName>
        <fullName evidence="4">DUF4198 domain-containing protein</fullName>
    </recommendedName>
</protein>
<reference evidence="2" key="1">
    <citation type="journal article" date="2014" name="Int. J. Syst. Evol. Microbiol.">
        <title>Complete genome sequence of Corynebacterium casei LMG S-19264T (=DSM 44701T), isolated from a smear-ripened cheese.</title>
        <authorList>
            <consortium name="US DOE Joint Genome Institute (JGI-PGF)"/>
            <person name="Walter F."/>
            <person name="Albersmeier A."/>
            <person name="Kalinowski J."/>
            <person name="Ruckert C."/>
        </authorList>
    </citation>
    <scope>NUCLEOTIDE SEQUENCE</scope>
    <source>
        <strain evidence="2">KCTC 32296</strain>
    </source>
</reference>
<evidence type="ECO:0008006" key="4">
    <source>
        <dbReference type="Google" id="ProtNLM"/>
    </source>
</evidence>
<name>A0A918Q1Y2_9CAUL</name>
<keyword evidence="1" id="KW-0732">Signal</keyword>
<dbReference type="Pfam" id="PF10670">
    <property type="entry name" value="DUF4198"/>
    <property type="match status" value="1"/>
</dbReference>
<keyword evidence="3" id="KW-1185">Reference proteome</keyword>
<proteinExistence type="predicted"/>
<organism evidence="2 3">
    <name type="scientific">Asticcacaulis endophyticus</name>
    <dbReference type="NCBI Taxonomy" id="1395890"/>
    <lineage>
        <taxon>Bacteria</taxon>
        <taxon>Pseudomonadati</taxon>
        <taxon>Pseudomonadota</taxon>
        <taxon>Alphaproteobacteria</taxon>
        <taxon>Caulobacterales</taxon>
        <taxon>Caulobacteraceae</taxon>
        <taxon>Asticcacaulis</taxon>
    </lineage>
</organism>
<reference evidence="2" key="2">
    <citation type="submission" date="2020-09" db="EMBL/GenBank/DDBJ databases">
        <authorList>
            <person name="Sun Q."/>
            <person name="Kim S."/>
        </authorList>
    </citation>
    <scope>NUCLEOTIDE SEQUENCE</scope>
    <source>
        <strain evidence="2">KCTC 32296</strain>
    </source>
</reference>
<dbReference type="RefSeq" id="WP_189485912.1">
    <property type="nucleotide sequence ID" value="NZ_BMZB01000001.1"/>
</dbReference>
<evidence type="ECO:0000313" key="2">
    <source>
        <dbReference type="EMBL" id="GGZ31028.1"/>
    </source>
</evidence>
<dbReference type="Proteomes" id="UP000662572">
    <property type="component" value="Unassembled WGS sequence"/>
</dbReference>
<dbReference type="AlphaFoldDB" id="A0A918Q1Y2"/>